<comment type="caution">
    <text evidence="11">The sequence shown here is derived from an EMBL/GenBank/DDBJ whole genome shotgun (WGS) entry which is preliminary data.</text>
</comment>
<dbReference type="SMART" id="SM00052">
    <property type="entry name" value="EAL"/>
    <property type="match status" value="1"/>
</dbReference>
<evidence type="ECO:0000256" key="2">
    <source>
        <dbReference type="ARBA" id="ARBA00022448"/>
    </source>
</evidence>
<dbReference type="InterPro" id="IPR050706">
    <property type="entry name" value="Cyclic-di-GMP_PDE-like"/>
</dbReference>
<dbReference type="PATRIC" id="fig|1354253.4.peg.1063"/>
<evidence type="ECO:0000313" key="11">
    <source>
        <dbReference type="EMBL" id="OAT22893.1"/>
    </source>
</evidence>
<dbReference type="GO" id="GO:0009401">
    <property type="term" value="P:phosphoenolpyruvate-dependent sugar phosphotransferase system"/>
    <property type="evidence" value="ECO:0007669"/>
    <property type="project" value="InterPro"/>
</dbReference>
<dbReference type="InterPro" id="IPR004501">
    <property type="entry name" value="PTS_EIIC_3"/>
</dbReference>
<dbReference type="GO" id="GO:0008982">
    <property type="term" value="F:protein-N(PI)-phosphohistidine-sugar phosphotransferase activity"/>
    <property type="evidence" value="ECO:0007669"/>
    <property type="project" value="InterPro"/>
</dbReference>
<keyword evidence="11" id="KW-0808">Transferase</keyword>
<comment type="subcellular location">
    <subcellularLocation>
        <location evidence="1">Cell membrane</location>
        <topology evidence="1">Multi-pass membrane protein</topology>
    </subcellularLocation>
</comment>
<evidence type="ECO:0000256" key="4">
    <source>
        <dbReference type="ARBA" id="ARBA00022597"/>
    </source>
</evidence>
<dbReference type="EC" id="2.7.1.191" evidence="11"/>
<dbReference type="InterPro" id="IPR035919">
    <property type="entry name" value="EAL_sf"/>
</dbReference>
<dbReference type="Proteomes" id="UP000078504">
    <property type="component" value="Unassembled WGS sequence"/>
</dbReference>
<dbReference type="GO" id="GO:0071111">
    <property type="term" value="F:cyclic-guanylate-specific phosphodiesterase activity"/>
    <property type="evidence" value="ECO:0007669"/>
    <property type="project" value="InterPro"/>
</dbReference>
<dbReference type="PROSITE" id="PS51105">
    <property type="entry name" value="PTS_EIIC_TYPE_3"/>
    <property type="match status" value="1"/>
</dbReference>
<evidence type="ECO:0000313" key="12">
    <source>
        <dbReference type="Proteomes" id="UP000078504"/>
    </source>
</evidence>
<sequence length="481" mass="54076">MIYLLFCGASWFFGLNGENLLETQLHSLVLSTNNNIAAWHAGHATLNVISSMFFNVWCNIGGSGSTLSLAAAMLFSDKKYYRKLLSVSAPLSIFNTNDTLLFGVPIVLNPIMIIPFILVPMMNYTVAYVATIVGLIPPLQSQFSWVTPPLMNAWLASGGSVRMVVLQIMVIAIGAKIYHAFLKVMESRINFNDKILQDLNVSLLSQNEVINHPAEFNSVRSNNYLAEMNDHFIAQDKINNLRKNGDFILYFQPQVKLPENEIIGCEALIRHKAKDGTITPPVFLEYYERLNLMPEIDFWVLQTVVNIIRTQLLGFKGYTMCINMSPQTLSDNRLHSIIKKCLSEPLPNGWVLEFEITESQKISDPKMLSKCLSEIKALGVKISLDDFGSGYSTISYINEYDLDKIKLDRSLVQNLNKDNGFCFLKNVVTLCKGTNAMVLIEGVETEDERKKVFSAGVSYAQGFLFHRPLPLQELCSVLVKK</sequence>
<dbReference type="Gene3D" id="3.20.20.450">
    <property type="entry name" value="EAL domain"/>
    <property type="match status" value="1"/>
</dbReference>
<dbReference type="InterPro" id="IPR003352">
    <property type="entry name" value="PTS_EIIC"/>
</dbReference>
<evidence type="ECO:0000256" key="6">
    <source>
        <dbReference type="ARBA" id="ARBA00022989"/>
    </source>
</evidence>
<keyword evidence="7 8" id="KW-0472">Membrane</keyword>
<keyword evidence="5 8" id="KW-0812">Transmembrane</keyword>
<dbReference type="GO" id="GO:0005886">
    <property type="term" value="C:plasma membrane"/>
    <property type="evidence" value="ECO:0007669"/>
    <property type="project" value="UniProtKB-SubCell"/>
</dbReference>
<keyword evidence="6 8" id="KW-1133">Transmembrane helix</keyword>
<evidence type="ECO:0000259" key="10">
    <source>
        <dbReference type="PROSITE" id="PS51105"/>
    </source>
</evidence>
<keyword evidence="2" id="KW-0813">Transport</keyword>
<keyword evidence="4" id="KW-0762">Sugar transport</keyword>
<dbReference type="SUPFAM" id="SSF141868">
    <property type="entry name" value="EAL domain-like"/>
    <property type="match status" value="1"/>
</dbReference>
<evidence type="ECO:0000256" key="5">
    <source>
        <dbReference type="ARBA" id="ARBA00022692"/>
    </source>
</evidence>
<feature type="domain" description="PTS EIIC type-3" evidence="10">
    <location>
        <begin position="1"/>
        <end position="181"/>
    </location>
</feature>
<evidence type="ECO:0000256" key="7">
    <source>
        <dbReference type="ARBA" id="ARBA00023136"/>
    </source>
</evidence>
<accession>A0A1B7I3K7</accession>
<name>A0A1B7I3K7_9ENTR</name>
<dbReference type="PANTHER" id="PTHR33121:SF71">
    <property type="entry name" value="OXYGEN SENSOR PROTEIN DOSP"/>
    <property type="match status" value="1"/>
</dbReference>
<organism evidence="11 12">
    <name type="scientific">Buttiauxella gaviniae ATCC 51604</name>
    <dbReference type="NCBI Taxonomy" id="1354253"/>
    <lineage>
        <taxon>Bacteria</taxon>
        <taxon>Pseudomonadati</taxon>
        <taxon>Pseudomonadota</taxon>
        <taxon>Gammaproteobacteria</taxon>
        <taxon>Enterobacterales</taxon>
        <taxon>Enterobacteriaceae</taxon>
        <taxon>Buttiauxella</taxon>
    </lineage>
</organism>
<dbReference type="Pfam" id="PF02378">
    <property type="entry name" value="PTS_EIIC"/>
    <property type="match status" value="1"/>
</dbReference>
<evidence type="ECO:0000259" key="9">
    <source>
        <dbReference type="PROSITE" id="PS50883"/>
    </source>
</evidence>
<evidence type="ECO:0000256" key="8">
    <source>
        <dbReference type="SAM" id="Phobius"/>
    </source>
</evidence>
<dbReference type="EMBL" id="LXEP01000008">
    <property type="protein sequence ID" value="OAT22893.1"/>
    <property type="molecule type" value="Genomic_DNA"/>
</dbReference>
<feature type="transmembrane region" description="Helical" evidence="8">
    <location>
        <begin position="159"/>
        <end position="178"/>
    </location>
</feature>
<evidence type="ECO:0000256" key="1">
    <source>
        <dbReference type="ARBA" id="ARBA00004651"/>
    </source>
</evidence>
<evidence type="ECO:0000256" key="3">
    <source>
        <dbReference type="ARBA" id="ARBA00022475"/>
    </source>
</evidence>
<feature type="transmembrane region" description="Helical" evidence="8">
    <location>
        <begin position="116"/>
        <end position="139"/>
    </location>
</feature>
<keyword evidence="3" id="KW-1003">Cell membrane</keyword>
<reference evidence="11 12" key="1">
    <citation type="submission" date="2016-04" db="EMBL/GenBank/DDBJ databases">
        <title>ATOL: Assembling a taxonomically balanced genome-scale reconstruction of the evolutionary history of the Enterobacteriaceae.</title>
        <authorList>
            <person name="Plunkett G.III."/>
            <person name="Neeno-Eckwall E.C."/>
            <person name="Glasner J.D."/>
            <person name="Perna N.T."/>
        </authorList>
    </citation>
    <scope>NUCLEOTIDE SEQUENCE [LARGE SCALE GENOMIC DNA]</scope>
    <source>
        <strain evidence="11 12">ATCC 51604</strain>
    </source>
</reference>
<dbReference type="PANTHER" id="PTHR33121">
    <property type="entry name" value="CYCLIC DI-GMP PHOSPHODIESTERASE PDEF"/>
    <property type="match status" value="1"/>
</dbReference>
<dbReference type="Pfam" id="PF00563">
    <property type="entry name" value="EAL"/>
    <property type="match status" value="1"/>
</dbReference>
<dbReference type="PROSITE" id="PS50883">
    <property type="entry name" value="EAL"/>
    <property type="match status" value="1"/>
</dbReference>
<feature type="domain" description="EAL" evidence="9">
    <location>
        <begin position="231"/>
        <end position="481"/>
    </location>
</feature>
<dbReference type="AlphaFoldDB" id="A0A1B7I3K7"/>
<protein>
    <submittedName>
        <fullName evidence="11">Diguanylate cyclase/phosphodiesterase</fullName>
        <ecNumber evidence="11">2.7.1.191</ecNumber>
    </submittedName>
</protein>
<dbReference type="CDD" id="cd01948">
    <property type="entry name" value="EAL"/>
    <property type="match status" value="1"/>
</dbReference>
<feature type="transmembrane region" description="Helical" evidence="8">
    <location>
        <begin position="54"/>
        <end position="75"/>
    </location>
</feature>
<gene>
    <name evidence="11" type="ORF">M977_01037</name>
</gene>
<proteinExistence type="predicted"/>
<dbReference type="InterPro" id="IPR001633">
    <property type="entry name" value="EAL_dom"/>
</dbReference>